<keyword evidence="2" id="KW-0001">2Fe-2S</keyword>
<accession>A0A644TI12</accession>
<reference evidence="7" key="1">
    <citation type="submission" date="2019-08" db="EMBL/GenBank/DDBJ databases">
        <authorList>
            <person name="Kucharzyk K."/>
            <person name="Murdoch R.W."/>
            <person name="Higgins S."/>
            <person name="Loffler F."/>
        </authorList>
    </citation>
    <scope>NUCLEOTIDE SEQUENCE</scope>
</reference>
<evidence type="ECO:0000256" key="6">
    <source>
        <dbReference type="ARBA" id="ARBA00034078"/>
    </source>
</evidence>
<evidence type="ECO:0000256" key="3">
    <source>
        <dbReference type="ARBA" id="ARBA00022723"/>
    </source>
</evidence>
<gene>
    <name evidence="7" type="primary">hndA_6</name>
    <name evidence="7" type="ORF">SDC9_12283</name>
</gene>
<keyword evidence="3" id="KW-0479">Metal-binding</keyword>
<keyword evidence="7" id="KW-0560">Oxidoreductase</keyword>
<keyword evidence="4" id="KW-0408">Iron</keyword>
<dbReference type="PANTHER" id="PTHR43342">
    <property type="entry name" value="NADH-QUINONE OXIDOREDUCTASE, E SUBUNIT"/>
    <property type="match status" value="1"/>
</dbReference>
<proteinExistence type="inferred from homology"/>
<dbReference type="InterPro" id="IPR036249">
    <property type="entry name" value="Thioredoxin-like_sf"/>
</dbReference>
<dbReference type="EMBL" id="VSSQ01000033">
    <property type="protein sequence ID" value="MPL66596.1"/>
    <property type="molecule type" value="Genomic_DNA"/>
</dbReference>
<name>A0A644TI12_9ZZZZ</name>
<evidence type="ECO:0000313" key="7">
    <source>
        <dbReference type="EMBL" id="MPL66596.1"/>
    </source>
</evidence>
<comment type="caution">
    <text evidence="7">The sequence shown here is derived from an EMBL/GenBank/DDBJ whole genome shotgun (WGS) entry which is preliminary data.</text>
</comment>
<dbReference type="GO" id="GO:0046872">
    <property type="term" value="F:metal ion binding"/>
    <property type="evidence" value="ECO:0007669"/>
    <property type="project" value="UniProtKB-KW"/>
</dbReference>
<dbReference type="PIRSF" id="PIRSF000216">
    <property type="entry name" value="NADH_DH_24kDa"/>
    <property type="match status" value="1"/>
</dbReference>
<dbReference type="SUPFAM" id="SSF52833">
    <property type="entry name" value="Thioredoxin-like"/>
    <property type="match status" value="1"/>
</dbReference>
<comment type="similarity">
    <text evidence="1">Belongs to the complex I 24 kDa subunit family.</text>
</comment>
<dbReference type="InterPro" id="IPR041921">
    <property type="entry name" value="NuoE_N"/>
</dbReference>
<dbReference type="PANTHER" id="PTHR43342:SF2">
    <property type="entry name" value="POTENTIAL NAD-REDUCING HYDROGENASE SUBUNIT"/>
    <property type="match status" value="1"/>
</dbReference>
<sequence>MNEIQSSNCCENNHLSKLEQIESVIDLYKAKPSNLIQILHASQQIYGYLPLEIQEFIASKMKMAVSEISGVVSFYSFFSTKPRGEHTILVCMGTACYVRGGKKLVDELQKQLSIEIGDTTEDGKFTLEIARCIGACGLAPTMMIDKTVYKSVSPNKLKSILAKY</sequence>
<comment type="cofactor">
    <cofactor evidence="6">
        <name>[2Fe-2S] cluster</name>
        <dbReference type="ChEBI" id="CHEBI:190135"/>
    </cofactor>
</comment>
<protein>
    <submittedName>
        <fullName evidence="7">NADP-reducing hydrogenase subunit HndA</fullName>
        <ecNumber evidence="7">1.12.1.3</ecNumber>
    </submittedName>
</protein>
<evidence type="ECO:0000256" key="2">
    <source>
        <dbReference type="ARBA" id="ARBA00022714"/>
    </source>
</evidence>
<dbReference type="EC" id="1.12.1.3" evidence="7"/>
<dbReference type="Gene3D" id="1.10.10.1590">
    <property type="entry name" value="NADH-quinone oxidoreductase subunit E"/>
    <property type="match status" value="1"/>
</dbReference>
<dbReference type="InterPro" id="IPR002023">
    <property type="entry name" value="NuoE-like"/>
</dbReference>
<dbReference type="Gene3D" id="3.40.30.10">
    <property type="entry name" value="Glutaredoxin"/>
    <property type="match status" value="1"/>
</dbReference>
<evidence type="ECO:0000256" key="4">
    <source>
        <dbReference type="ARBA" id="ARBA00023004"/>
    </source>
</evidence>
<dbReference type="AlphaFoldDB" id="A0A644TI12"/>
<dbReference type="InterPro" id="IPR028431">
    <property type="entry name" value="NADP_DH_HndA-like"/>
</dbReference>
<dbReference type="CDD" id="cd03064">
    <property type="entry name" value="TRX_Fd_NuoE"/>
    <property type="match status" value="1"/>
</dbReference>
<dbReference type="GO" id="GO:0051537">
    <property type="term" value="F:2 iron, 2 sulfur cluster binding"/>
    <property type="evidence" value="ECO:0007669"/>
    <property type="project" value="UniProtKB-KW"/>
</dbReference>
<dbReference type="GO" id="GO:0050583">
    <property type="term" value="F:hydrogen dehydrogenase (NADP+) activity"/>
    <property type="evidence" value="ECO:0007669"/>
    <property type="project" value="UniProtKB-EC"/>
</dbReference>
<evidence type="ECO:0000256" key="5">
    <source>
        <dbReference type="ARBA" id="ARBA00023014"/>
    </source>
</evidence>
<dbReference type="Pfam" id="PF01257">
    <property type="entry name" value="2Fe-2S_thioredx"/>
    <property type="match status" value="1"/>
</dbReference>
<evidence type="ECO:0000256" key="1">
    <source>
        <dbReference type="ARBA" id="ARBA00010643"/>
    </source>
</evidence>
<organism evidence="7">
    <name type="scientific">bioreactor metagenome</name>
    <dbReference type="NCBI Taxonomy" id="1076179"/>
    <lineage>
        <taxon>unclassified sequences</taxon>
        <taxon>metagenomes</taxon>
        <taxon>ecological metagenomes</taxon>
    </lineage>
</organism>
<dbReference type="InterPro" id="IPR042128">
    <property type="entry name" value="NuoE_dom"/>
</dbReference>
<keyword evidence="5" id="KW-0411">Iron-sulfur</keyword>
<dbReference type="FunFam" id="3.40.30.10:FF:000015">
    <property type="entry name" value="NADH-quinone oxidoreductase subunit E"/>
    <property type="match status" value="1"/>
</dbReference>